<reference evidence="4" key="1">
    <citation type="submission" date="2018-05" db="EMBL/GenBank/DDBJ databases">
        <authorList>
            <person name="Lanie J.A."/>
            <person name="Ng W.-L."/>
            <person name="Kazmierczak K.M."/>
            <person name="Andrzejewski T.M."/>
            <person name="Davidsen T.M."/>
            <person name="Wayne K.J."/>
            <person name="Tettelin H."/>
            <person name="Glass J.I."/>
            <person name="Rusch D."/>
            <person name="Podicherti R."/>
            <person name="Tsui H.-C.T."/>
            <person name="Winkler M.E."/>
        </authorList>
    </citation>
    <scope>NUCLEOTIDE SEQUENCE</scope>
</reference>
<evidence type="ECO:0000313" key="4">
    <source>
        <dbReference type="EMBL" id="SVC12198.1"/>
    </source>
</evidence>
<dbReference type="GO" id="GO:0006412">
    <property type="term" value="P:translation"/>
    <property type="evidence" value="ECO:0007669"/>
    <property type="project" value="InterPro"/>
</dbReference>
<dbReference type="GO" id="GO:0003735">
    <property type="term" value="F:structural constituent of ribosome"/>
    <property type="evidence" value="ECO:0007669"/>
    <property type="project" value="InterPro"/>
</dbReference>
<sequence>MPQTRAVKEATVEELTATLKGAESVYLTDLTGLDVGQVTKLRSQLHAASVECRVVKNTLTRFAVKNAELPDLGPYLEGPTALVISQEPVSPAKVLVDFGKENDEKPMIKGGLLTGAIIEADQVQELAKLPSRKELLARAVGGIAAPISGLVFSLSGVLGNMVRVVSAIAVQKDSEGGEA</sequence>
<keyword evidence="3" id="KW-0687">Ribonucleoprotein</keyword>
<evidence type="ECO:0000256" key="3">
    <source>
        <dbReference type="ARBA" id="ARBA00023274"/>
    </source>
</evidence>
<dbReference type="PROSITE" id="PS01109">
    <property type="entry name" value="RIBOSOMAL_L10"/>
    <property type="match status" value="1"/>
</dbReference>
<dbReference type="Gene3D" id="6.10.250.290">
    <property type="match status" value="1"/>
</dbReference>
<organism evidence="4">
    <name type="scientific">marine metagenome</name>
    <dbReference type="NCBI Taxonomy" id="408172"/>
    <lineage>
        <taxon>unclassified sequences</taxon>
        <taxon>metagenomes</taxon>
        <taxon>ecological metagenomes</taxon>
    </lineage>
</organism>
<evidence type="ECO:0000256" key="1">
    <source>
        <dbReference type="ARBA" id="ARBA00008889"/>
    </source>
</evidence>
<dbReference type="SUPFAM" id="SSF160369">
    <property type="entry name" value="Ribosomal protein L10-like"/>
    <property type="match status" value="1"/>
</dbReference>
<dbReference type="GO" id="GO:0015934">
    <property type="term" value="C:large ribosomal subunit"/>
    <property type="evidence" value="ECO:0007669"/>
    <property type="project" value="InterPro"/>
</dbReference>
<name>A0A382JKE0_9ZZZZ</name>
<dbReference type="InterPro" id="IPR001790">
    <property type="entry name" value="Ribosomal_uL10"/>
</dbReference>
<dbReference type="InterPro" id="IPR022973">
    <property type="entry name" value="Ribosomal_uL10_bac"/>
</dbReference>
<comment type="similarity">
    <text evidence="1">Belongs to the universal ribosomal protein uL10 family.</text>
</comment>
<accession>A0A382JKE0</accession>
<protein>
    <recommendedName>
        <fullName evidence="5">50S ribosomal protein L10</fullName>
    </recommendedName>
</protein>
<dbReference type="AlphaFoldDB" id="A0A382JKE0"/>
<proteinExistence type="inferred from homology"/>
<dbReference type="Gene3D" id="3.30.70.1730">
    <property type="match status" value="1"/>
</dbReference>
<dbReference type="PANTHER" id="PTHR11560">
    <property type="entry name" value="39S RIBOSOMAL PROTEIN L10, MITOCHONDRIAL"/>
    <property type="match status" value="1"/>
</dbReference>
<dbReference type="InterPro" id="IPR047865">
    <property type="entry name" value="Ribosomal_uL10_bac_type"/>
</dbReference>
<evidence type="ECO:0008006" key="5">
    <source>
        <dbReference type="Google" id="ProtNLM"/>
    </source>
</evidence>
<dbReference type="NCBIfam" id="NF000955">
    <property type="entry name" value="PRK00099.1-1"/>
    <property type="match status" value="1"/>
</dbReference>
<gene>
    <name evidence="4" type="ORF">METZ01_LOCUS265052</name>
</gene>
<dbReference type="HAMAP" id="MF_00362">
    <property type="entry name" value="Ribosomal_uL10"/>
    <property type="match status" value="1"/>
</dbReference>
<dbReference type="InterPro" id="IPR002363">
    <property type="entry name" value="Ribosomal_uL10_CS_bac"/>
</dbReference>
<dbReference type="EMBL" id="UINC01074724">
    <property type="protein sequence ID" value="SVC12198.1"/>
    <property type="molecule type" value="Genomic_DNA"/>
</dbReference>
<keyword evidence="2" id="KW-0689">Ribosomal protein</keyword>
<evidence type="ECO:0000256" key="2">
    <source>
        <dbReference type="ARBA" id="ARBA00022980"/>
    </source>
</evidence>
<dbReference type="InterPro" id="IPR043141">
    <property type="entry name" value="Ribosomal_uL10-like_sf"/>
</dbReference>
<dbReference type="CDD" id="cd05797">
    <property type="entry name" value="Ribosomal_L10"/>
    <property type="match status" value="1"/>
</dbReference>
<dbReference type="Pfam" id="PF00466">
    <property type="entry name" value="Ribosomal_L10"/>
    <property type="match status" value="1"/>
</dbReference>